<evidence type="ECO:0000313" key="2">
    <source>
        <dbReference type="Proteomes" id="UP000678393"/>
    </source>
</evidence>
<sequence length="83" mass="9688">YQIPLHPFIKMLIIHHYFIIPGAALKYDQSKVYSYSYQTDILLNEVNSKKSTRTQEDVGVQLSIDFDLSTVYKDDTSQIFKLL</sequence>
<dbReference type="AlphaFoldDB" id="A0A8S3YJE3"/>
<proteinExistence type="predicted"/>
<evidence type="ECO:0000313" key="1">
    <source>
        <dbReference type="EMBL" id="CAG5117109.1"/>
    </source>
</evidence>
<comment type="caution">
    <text evidence="1">The sequence shown here is derived from an EMBL/GenBank/DDBJ whole genome shotgun (WGS) entry which is preliminary data.</text>
</comment>
<keyword evidence="2" id="KW-1185">Reference proteome</keyword>
<dbReference type="EMBL" id="CAJHNH020000347">
    <property type="protein sequence ID" value="CAG5117109.1"/>
    <property type="molecule type" value="Genomic_DNA"/>
</dbReference>
<name>A0A8S3YJE3_9EUPU</name>
<reference evidence="1" key="1">
    <citation type="submission" date="2021-04" db="EMBL/GenBank/DDBJ databases">
        <authorList>
            <consortium name="Molecular Ecology Group"/>
        </authorList>
    </citation>
    <scope>NUCLEOTIDE SEQUENCE</scope>
</reference>
<organism evidence="1 2">
    <name type="scientific">Candidula unifasciata</name>
    <dbReference type="NCBI Taxonomy" id="100452"/>
    <lineage>
        <taxon>Eukaryota</taxon>
        <taxon>Metazoa</taxon>
        <taxon>Spiralia</taxon>
        <taxon>Lophotrochozoa</taxon>
        <taxon>Mollusca</taxon>
        <taxon>Gastropoda</taxon>
        <taxon>Heterobranchia</taxon>
        <taxon>Euthyneura</taxon>
        <taxon>Panpulmonata</taxon>
        <taxon>Eupulmonata</taxon>
        <taxon>Stylommatophora</taxon>
        <taxon>Helicina</taxon>
        <taxon>Helicoidea</taxon>
        <taxon>Geomitridae</taxon>
        <taxon>Candidula</taxon>
    </lineage>
</organism>
<dbReference type="OrthoDB" id="5865932at2759"/>
<protein>
    <submittedName>
        <fullName evidence="1">Uncharacterized protein</fullName>
    </submittedName>
</protein>
<gene>
    <name evidence="1" type="ORF">CUNI_LOCUS2667</name>
</gene>
<accession>A0A8S3YJE3</accession>
<feature type="non-terminal residue" evidence="1">
    <location>
        <position position="1"/>
    </location>
</feature>
<feature type="non-terminal residue" evidence="1">
    <location>
        <position position="83"/>
    </location>
</feature>
<dbReference type="Proteomes" id="UP000678393">
    <property type="component" value="Unassembled WGS sequence"/>
</dbReference>